<feature type="transmembrane region" description="Helical" evidence="1">
    <location>
        <begin position="223"/>
        <end position="256"/>
    </location>
</feature>
<dbReference type="SMART" id="SM00408">
    <property type="entry name" value="IGc2"/>
    <property type="match status" value="1"/>
</dbReference>
<dbReference type="Proteomes" id="UP000261340">
    <property type="component" value="Unplaced"/>
</dbReference>
<evidence type="ECO:0000256" key="2">
    <source>
        <dbReference type="SAM" id="SignalP"/>
    </source>
</evidence>
<keyword evidence="1" id="KW-0812">Transmembrane</keyword>
<dbReference type="AlphaFoldDB" id="A0A3Q0S8F4"/>
<reference evidence="4" key="2">
    <citation type="submission" date="2025-09" db="UniProtKB">
        <authorList>
            <consortium name="Ensembl"/>
        </authorList>
    </citation>
    <scope>IDENTIFICATION</scope>
</reference>
<feature type="signal peptide" evidence="2">
    <location>
        <begin position="1"/>
        <end position="23"/>
    </location>
</feature>
<dbReference type="InterPro" id="IPR007110">
    <property type="entry name" value="Ig-like_dom"/>
</dbReference>
<dbReference type="Ensembl" id="ENSACIT00000019605.1">
    <property type="protein sequence ID" value="ENSACIP00000019092.1"/>
    <property type="gene ID" value="ENSACIG00000014871.1"/>
</dbReference>
<dbReference type="PROSITE" id="PS50835">
    <property type="entry name" value="IG_LIKE"/>
    <property type="match status" value="1"/>
</dbReference>
<accession>A0A3Q0S8F4</accession>
<dbReference type="Pfam" id="PF13927">
    <property type="entry name" value="Ig_3"/>
    <property type="match status" value="1"/>
</dbReference>
<dbReference type="PANTHER" id="PTHR46013:SF4">
    <property type="entry name" value="B-CELL RECEPTOR CD22-RELATED"/>
    <property type="match status" value="1"/>
</dbReference>
<feature type="chain" id="PRO_5018701965" description="Ig-like domain-containing protein" evidence="2">
    <location>
        <begin position="24"/>
        <end position="291"/>
    </location>
</feature>
<keyword evidence="5" id="KW-1185">Reference proteome</keyword>
<proteinExistence type="predicted"/>
<dbReference type="SUPFAM" id="SSF48726">
    <property type="entry name" value="Immunoglobulin"/>
    <property type="match status" value="2"/>
</dbReference>
<dbReference type="STRING" id="61819.ENSACIP00000019092"/>
<organism evidence="4 5">
    <name type="scientific">Amphilophus citrinellus</name>
    <name type="common">Midas cichlid</name>
    <name type="synonym">Cichlasoma citrinellum</name>
    <dbReference type="NCBI Taxonomy" id="61819"/>
    <lineage>
        <taxon>Eukaryota</taxon>
        <taxon>Metazoa</taxon>
        <taxon>Chordata</taxon>
        <taxon>Craniata</taxon>
        <taxon>Vertebrata</taxon>
        <taxon>Euteleostomi</taxon>
        <taxon>Actinopterygii</taxon>
        <taxon>Neopterygii</taxon>
        <taxon>Teleostei</taxon>
        <taxon>Neoteleostei</taxon>
        <taxon>Acanthomorphata</taxon>
        <taxon>Ovalentaria</taxon>
        <taxon>Cichlomorphae</taxon>
        <taxon>Cichliformes</taxon>
        <taxon>Cichlidae</taxon>
        <taxon>New World cichlids</taxon>
        <taxon>Cichlasomatinae</taxon>
        <taxon>Heroini</taxon>
        <taxon>Amphilophus</taxon>
    </lineage>
</organism>
<evidence type="ECO:0000313" key="5">
    <source>
        <dbReference type="Proteomes" id="UP000261340"/>
    </source>
</evidence>
<dbReference type="InterPro" id="IPR013783">
    <property type="entry name" value="Ig-like_fold"/>
</dbReference>
<keyword evidence="1" id="KW-0472">Membrane</keyword>
<evidence type="ECO:0000313" key="4">
    <source>
        <dbReference type="Ensembl" id="ENSACIP00000019092.1"/>
    </source>
</evidence>
<dbReference type="InterPro" id="IPR003598">
    <property type="entry name" value="Ig_sub2"/>
</dbReference>
<feature type="domain" description="Ig-like" evidence="3">
    <location>
        <begin position="128"/>
        <end position="201"/>
    </location>
</feature>
<evidence type="ECO:0000259" key="3">
    <source>
        <dbReference type="PROSITE" id="PS50835"/>
    </source>
</evidence>
<dbReference type="Gene3D" id="2.60.40.10">
    <property type="entry name" value="Immunoglobulins"/>
    <property type="match status" value="2"/>
</dbReference>
<dbReference type="PANTHER" id="PTHR46013">
    <property type="entry name" value="VASCULAR CELL ADHESION MOLECULE 1"/>
    <property type="match status" value="1"/>
</dbReference>
<evidence type="ECO:0000256" key="1">
    <source>
        <dbReference type="SAM" id="Phobius"/>
    </source>
</evidence>
<keyword evidence="2" id="KW-0732">Signal</keyword>
<dbReference type="InterPro" id="IPR036179">
    <property type="entry name" value="Ig-like_dom_sf"/>
</dbReference>
<dbReference type="GeneTree" id="ENSGT00940000175264"/>
<keyword evidence="1" id="KW-1133">Transmembrane helix</keyword>
<sequence>ASVWGHGLVRFLILSTIIIDVRLQTERQLFGIKTKTKVTVRVLWYQSQWHQRCHLTKPFVYVYDTDSKINKQHFEYLGDKTTNCTLQIRDAQERDEATFCFRMEINHTELDFTESRGVTVRVVDGTKMKIINSSDHKKLSTGETVTLLCTSAHTFHQLEVTWFKDGHALSGTDPSLHLGPLTAEDSGNYTCALKTNLATLSEPYSLQVEAEEIKLDKLTAVRLVLFAAHTLLIIIVASVLIKGTFLTVVICFLLLFQSTVPVKGLDNHLTGTVSLQSRFSRMNFGVLGESG</sequence>
<name>A0A3Q0S8F4_AMPCI</name>
<reference evidence="4" key="1">
    <citation type="submission" date="2025-08" db="UniProtKB">
        <authorList>
            <consortium name="Ensembl"/>
        </authorList>
    </citation>
    <scope>IDENTIFICATION</scope>
</reference>
<dbReference type="SMART" id="SM00409">
    <property type="entry name" value="IG"/>
    <property type="match status" value="2"/>
</dbReference>
<protein>
    <recommendedName>
        <fullName evidence="3">Ig-like domain-containing protein</fullName>
    </recommendedName>
</protein>
<dbReference type="InterPro" id="IPR003599">
    <property type="entry name" value="Ig_sub"/>
</dbReference>